<feature type="compositionally biased region" description="Low complexity" evidence="1">
    <location>
        <begin position="68"/>
        <end position="94"/>
    </location>
</feature>
<protein>
    <recommendedName>
        <fullName evidence="2">Retrotransposon Copia-like N-terminal domain-containing protein</fullName>
    </recommendedName>
</protein>
<proteinExistence type="predicted"/>
<dbReference type="AlphaFoldDB" id="A0A5D3D3T6"/>
<sequence>MATEASSSSSTSKELSSPLFLLTNICNLISIRLDSTNYTLWKFQFEPMLKAHKLYGFIDESIPTPPKTISNPTTASSSATTQTTSSSTTEISNPPYEDWQAKDQAFMFLINATLSVEALTYVVGCKSSSQVWKTLERHYSSNTRTNIVNLKSDLQQISKKPDEPIGLYIKKIKEVKDKLANAATIVEDEDLVIYALNGLPREYNAFRTSMQTRSQPVSFSELHILLKSEESALEKQTKREDISVQPTAMLANQNTNS</sequence>
<feature type="compositionally biased region" description="Polar residues" evidence="1">
    <location>
        <begin position="244"/>
        <end position="257"/>
    </location>
</feature>
<evidence type="ECO:0000313" key="3">
    <source>
        <dbReference type="EMBL" id="TYK17989.1"/>
    </source>
</evidence>
<reference evidence="3 4" key="1">
    <citation type="submission" date="2019-08" db="EMBL/GenBank/DDBJ databases">
        <title>Draft genome sequences of two oriental melons (Cucumis melo L. var makuwa).</title>
        <authorList>
            <person name="Kwon S.-Y."/>
        </authorList>
    </citation>
    <scope>NUCLEOTIDE SEQUENCE [LARGE SCALE GENOMIC DNA]</scope>
    <source>
        <strain evidence="4">cv. Chang Bougi</strain>
        <tissue evidence="3">Leaf</tissue>
    </source>
</reference>
<dbReference type="InterPro" id="IPR029472">
    <property type="entry name" value="Copia-like_N"/>
</dbReference>
<name>A0A5D3D3T6_CUCMM</name>
<comment type="caution">
    <text evidence="3">The sequence shown here is derived from an EMBL/GenBank/DDBJ whole genome shotgun (WGS) entry which is preliminary data.</text>
</comment>
<feature type="region of interest" description="Disordered" evidence="1">
    <location>
        <begin position="235"/>
        <end position="257"/>
    </location>
</feature>
<organism evidence="3 4">
    <name type="scientific">Cucumis melo var. makuwa</name>
    <name type="common">Oriental melon</name>
    <dbReference type="NCBI Taxonomy" id="1194695"/>
    <lineage>
        <taxon>Eukaryota</taxon>
        <taxon>Viridiplantae</taxon>
        <taxon>Streptophyta</taxon>
        <taxon>Embryophyta</taxon>
        <taxon>Tracheophyta</taxon>
        <taxon>Spermatophyta</taxon>
        <taxon>Magnoliopsida</taxon>
        <taxon>eudicotyledons</taxon>
        <taxon>Gunneridae</taxon>
        <taxon>Pentapetalae</taxon>
        <taxon>rosids</taxon>
        <taxon>fabids</taxon>
        <taxon>Cucurbitales</taxon>
        <taxon>Cucurbitaceae</taxon>
        <taxon>Benincaseae</taxon>
        <taxon>Cucumis</taxon>
    </lineage>
</organism>
<evidence type="ECO:0000256" key="1">
    <source>
        <dbReference type="SAM" id="MobiDB-lite"/>
    </source>
</evidence>
<dbReference type="EMBL" id="SSTD01007940">
    <property type="protein sequence ID" value="TYK17989.1"/>
    <property type="molecule type" value="Genomic_DNA"/>
</dbReference>
<dbReference type="Pfam" id="PF14223">
    <property type="entry name" value="Retrotran_gag_2"/>
    <property type="match status" value="1"/>
</dbReference>
<dbReference type="Proteomes" id="UP000321947">
    <property type="component" value="Unassembled WGS sequence"/>
</dbReference>
<evidence type="ECO:0000313" key="4">
    <source>
        <dbReference type="Proteomes" id="UP000321947"/>
    </source>
</evidence>
<dbReference type="Pfam" id="PF14244">
    <property type="entry name" value="Retrotran_gag_3"/>
    <property type="match status" value="1"/>
</dbReference>
<gene>
    <name evidence="3" type="ORF">E5676_scaffold306G002980</name>
</gene>
<feature type="region of interest" description="Disordered" evidence="1">
    <location>
        <begin position="66"/>
        <end position="95"/>
    </location>
</feature>
<dbReference type="PANTHER" id="PTHR47481:SF28">
    <property type="entry name" value="RETROTRANSPOSON COPIA-LIKE N-TERMINAL DOMAIN-CONTAINING PROTEIN"/>
    <property type="match status" value="1"/>
</dbReference>
<evidence type="ECO:0000259" key="2">
    <source>
        <dbReference type="Pfam" id="PF14244"/>
    </source>
</evidence>
<dbReference type="PANTHER" id="PTHR47481">
    <property type="match status" value="1"/>
</dbReference>
<accession>A0A5D3D3T6</accession>
<feature type="domain" description="Retrotransposon Copia-like N-terminal" evidence="2">
    <location>
        <begin position="28"/>
        <end position="66"/>
    </location>
</feature>